<sequence>MLASHIETGKGYLYQGNVHLKDVKRRNVVEGISWRQTTFKYHLPVNGKSYNVYKKTVLDVFQISS</sequence>
<organism evidence="1 2">
    <name type="scientific">Dryococelus australis</name>
    <dbReference type="NCBI Taxonomy" id="614101"/>
    <lineage>
        <taxon>Eukaryota</taxon>
        <taxon>Metazoa</taxon>
        <taxon>Ecdysozoa</taxon>
        <taxon>Arthropoda</taxon>
        <taxon>Hexapoda</taxon>
        <taxon>Insecta</taxon>
        <taxon>Pterygota</taxon>
        <taxon>Neoptera</taxon>
        <taxon>Polyneoptera</taxon>
        <taxon>Phasmatodea</taxon>
        <taxon>Verophasmatodea</taxon>
        <taxon>Anareolatae</taxon>
        <taxon>Phasmatidae</taxon>
        <taxon>Eurycanthinae</taxon>
        <taxon>Dryococelus</taxon>
    </lineage>
</organism>
<gene>
    <name evidence="1" type="ORF">PR048_026880</name>
</gene>
<name>A0ABQ9GMI5_9NEOP</name>
<dbReference type="EMBL" id="JARBHB010000011">
    <property type="protein sequence ID" value="KAJ8873246.1"/>
    <property type="molecule type" value="Genomic_DNA"/>
</dbReference>
<dbReference type="Proteomes" id="UP001159363">
    <property type="component" value="Chromosome 10"/>
</dbReference>
<keyword evidence="2" id="KW-1185">Reference proteome</keyword>
<evidence type="ECO:0000313" key="1">
    <source>
        <dbReference type="EMBL" id="KAJ8873246.1"/>
    </source>
</evidence>
<comment type="caution">
    <text evidence="1">The sequence shown here is derived from an EMBL/GenBank/DDBJ whole genome shotgun (WGS) entry which is preliminary data.</text>
</comment>
<evidence type="ECO:0000313" key="2">
    <source>
        <dbReference type="Proteomes" id="UP001159363"/>
    </source>
</evidence>
<accession>A0ABQ9GMI5</accession>
<proteinExistence type="predicted"/>
<reference evidence="1 2" key="1">
    <citation type="submission" date="2023-02" db="EMBL/GenBank/DDBJ databases">
        <title>LHISI_Scaffold_Assembly.</title>
        <authorList>
            <person name="Stuart O.P."/>
            <person name="Cleave R."/>
            <person name="Magrath M.J.L."/>
            <person name="Mikheyev A.S."/>
        </authorList>
    </citation>
    <scope>NUCLEOTIDE SEQUENCE [LARGE SCALE GENOMIC DNA]</scope>
    <source>
        <strain evidence="1">Daus_M_001</strain>
        <tissue evidence="1">Leg muscle</tissue>
    </source>
</reference>
<protein>
    <submittedName>
        <fullName evidence="1">Uncharacterized protein</fullName>
    </submittedName>
</protein>